<dbReference type="PANTHER" id="PTHR37540:SF5">
    <property type="entry name" value="TRANSCRIPTION FACTOR DOMAIN-CONTAINING PROTEIN"/>
    <property type="match status" value="1"/>
</dbReference>
<dbReference type="EMBL" id="JAVRQU010000004">
    <property type="protein sequence ID" value="KAK5704028.1"/>
    <property type="molecule type" value="Genomic_DNA"/>
</dbReference>
<dbReference type="PANTHER" id="PTHR37540">
    <property type="entry name" value="TRANSCRIPTION FACTOR (ACR-2), PUTATIVE-RELATED-RELATED"/>
    <property type="match status" value="1"/>
</dbReference>
<accession>A0AAN7VV86</accession>
<organism evidence="1 2">
    <name type="scientific">Elasticomyces elasticus</name>
    <dbReference type="NCBI Taxonomy" id="574655"/>
    <lineage>
        <taxon>Eukaryota</taxon>
        <taxon>Fungi</taxon>
        <taxon>Dikarya</taxon>
        <taxon>Ascomycota</taxon>
        <taxon>Pezizomycotina</taxon>
        <taxon>Dothideomycetes</taxon>
        <taxon>Dothideomycetidae</taxon>
        <taxon>Mycosphaerellales</taxon>
        <taxon>Teratosphaeriaceae</taxon>
        <taxon>Elasticomyces</taxon>
    </lineage>
</organism>
<protein>
    <submittedName>
        <fullName evidence="1">Uncharacterized protein</fullName>
    </submittedName>
</protein>
<sequence length="463" mass="50715">MAFQRDFVFVSGLDKSYSSRKRALVRRKVHGNQTLSSDQELQLVQRDVRIQQQLSPASAGTSSPEEEDEHVEAERIALSSSRCVGTVVDNVMSFDPFGSTASQLQPLEQRLCQHYILAGDSMFEGAHTHAILFRETMHDEACLAGMQAYASYDLTRLGQCPPQFALAKRIESIRLINDSIKNPATAYSDTTLAAILGAIAVDVQPASAAVRAAHRLEAGVHIRGLARLVAGRGGPAQVSPWVQVFWFWMDVQTGGMLSAASHCLEEQRLRHINETSHSFDDVCLDEVSSFYTAAYKNAIRRQDSGASLSVLFAPESSFYALLARGAASRPTVRISALLYANIILLDCGSDIDAVHARFKKSTLLARLLETGNGTTEALAFALLTADRIGGGHAIENHTRAAKLVRCLYAYNRITRHLQVQVETALMSFLPADLANMETVWDPARLQRAVSKDVNHSGVVSTEE</sequence>
<evidence type="ECO:0000313" key="2">
    <source>
        <dbReference type="Proteomes" id="UP001310594"/>
    </source>
</evidence>
<reference evidence="1" key="1">
    <citation type="submission" date="2023-08" db="EMBL/GenBank/DDBJ databases">
        <title>Black Yeasts Isolated from many extreme environments.</title>
        <authorList>
            <person name="Coleine C."/>
            <person name="Stajich J.E."/>
            <person name="Selbmann L."/>
        </authorList>
    </citation>
    <scope>NUCLEOTIDE SEQUENCE</scope>
    <source>
        <strain evidence="1">CCFEE 5810</strain>
    </source>
</reference>
<proteinExistence type="predicted"/>
<name>A0AAN7VV86_9PEZI</name>
<evidence type="ECO:0000313" key="1">
    <source>
        <dbReference type="EMBL" id="KAK5704028.1"/>
    </source>
</evidence>
<dbReference type="Proteomes" id="UP001310594">
    <property type="component" value="Unassembled WGS sequence"/>
</dbReference>
<comment type="caution">
    <text evidence="1">The sequence shown here is derived from an EMBL/GenBank/DDBJ whole genome shotgun (WGS) entry which is preliminary data.</text>
</comment>
<dbReference type="AlphaFoldDB" id="A0AAN7VV86"/>
<gene>
    <name evidence="1" type="ORF">LTR97_003041</name>
</gene>